<dbReference type="EMBL" id="AGNK02005302">
    <property type="status" value="NOT_ANNOTATED_CDS"/>
    <property type="molecule type" value="Genomic_DNA"/>
</dbReference>
<dbReference type="PROSITE" id="PS51892">
    <property type="entry name" value="SUBTILASE"/>
    <property type="match status" value="1"/>
</dbReference>
<evidence type="ECO:0000256" key="3">
    <source>
        <dbReference type="PROSITE-ProRule" id="PRU01240"/>
    </source>
</evidence>
<dbReference type="SUPFAM" id="SSF52743">
    <property type="entry name" value="Subtilisin-like"/>
    <property type="match status" value="1"/>
</dbReference>
<evidence type="ECO:0000313" key="7">
    <source>
        <dbReference type="EnsemblPlants" id="KQK86418"/>
    </source>
</evidence>
<evidence type="ECO:0000256" key="1">
    <source>
        <dbReference type="ARBA" id="ARBA00011073"/>
    </source>
</evidence>
<sequence length="467" mass="49216">MREEAIHDGVDVINLSLGSQVNTTFDKDPIAIAAFNAMAKGIVVVTAGGNHGPEPSTVLNDAPWLLTVGAGSVDRRFDAEVEYGTTVVGGEALVQDPASEGLRPLVYNDDDCFRFEANNIATKNKMVICKAVRDSEMQASIIRSLELSGATGVLLIEDGVLGYTTPLRDYHSYNVIQINSFEGRDLTDYAKTLNPSASVFFNGAVLGVEHSPAVASFSSRGPSRISRGLLKPDVLAPGLNILVASAAGWSDSRSSKFKVMSDTSMAAPHVAGVVALLKSAHPDWSPAAIKSAILTTAETLDNGGGPILDEQHDDAACFAMGPGHVNASRATDPGLVYDLSARDYASYICGLLGEEALKTITRNASKTCSENTPVTVPRTLTNVGPAETYTVTVHGPSWMDIRVSPDTLVFSEPGEKKAVNVTVTVNGGDLKGTADGDFVEGSLIWVSNNHLVRSPIVAVIGLPDHGL</sequence>
<feature type="domain" description="Subtilisin-like protease fibronectin type-III" evidence="5">
    <location>
        <begin position="369"/>
        <end position="457"/>
    </location>
</feature>
<evidence type="ECO:0000259" key="5">
    <source>
        <dbReference type="Pfam" id="PF17766"/>
    </source>
</evidence>
<dbReference type="Gene3D" id="3.40.50.200">
    <property type="entry name" value="Peptidase S8/S53 domain"/>
    <property type="match status" value="1"/>
</dbReference>
<dbReference type="HOGENOM" id="CLU_000625_7_0_1"/>
<organism evidence="6">
    <name type="scientific">Setaria italica</name>
    <name type="common">Foxtail millet</name>
    <name type="synonym">Panicum italicum</name>
    <dbReference type="NCBI Taxonomy" id="4555"/>
    <lineage>
        <taxon>Eukaryota</taxon>
        <taxon>Viridiplantae</taxon>
        <taxon>Streptophyta</taxon>
        <taxon>Embryophyta</taxon>
        <taxon>Tracheophyta</taxon>
        <taxon>Spermatophyta</taxon>
        <taxon>Magnoliopsida</taxon>
        <taxon>Liliopsida</taxon>
        <taxon>Poales</taxon>
        <taxon>Poaceae</taxon>
        <taxon>PACMAD clade</taxon>
        <taxon>Panicoideae</taxon>
        <taxon>Panicodae</taxon>
        <taxon>Paniceae</taxon>
        <taxon>Cenchrinae</taxon>
        <taxon>Setaria</taxon>
    </lineage>
</organism>
<evidence type="ECO:0000256" key="2">
    <source>
        <dbReference type="ARBA" id="ARBA00022729"/>
    </source>
</evidence>
<dbReference type="InterPro" id="IPR000209">
    <property type="entry name" value="Peptidase_S8/S53_dom"/>
</dbReference>
<evidence type="ECO:0008006" key="9">
    <source>
        <dbReference type="Google" id="ProtNLM"/>
    </source>
</evidence>
<dbReference type="InterPro" id="IPR036852">
    <property type="entry name" value="Peptidase_S8/S53_dom_sf"/>
</dbReference>
<reference evidence="6" key="2">
    <citation type="submission" date="2015-07" db="EMBL/GenBank/DDBJ databases">
        <authorList>
            <person name="Noorani M."/>
        </authorList>
    </citation>
    <scope>NUCLEOTIDE SEQUENCE</scope>
    <source>
        <strain evidence="6">Yugu1</strain>
    </source>
</reference>
<dbReference type="Proteomes" id="UP000004995">
    <property type="component" value="Unassembled WGS sequence"/>
</dbReference>
<comment type="similarity">
    <text evidence="1 3">Belongs to the peptidase S8 family.</text>
</comment>
<keyword evidence="2" id="KW-0732">Signal</keyword>
<comment type="caution">
    <text evidence="3">Lacks conserved residue(s) required for the propagation of feature annotation.</text>
</comment>
<dbReference type="GO" id="GO:0006508">
    <property type="term" value="P:proteolysis"/>
    <property type="evidence" value="ECO:0007669"/>
    <property type="project" value="InterPro"/>
</dbReference>
<evidence type="ECO:0000313" key="8">
    <source>
        <dbReference type="Proteomes" id="UP000004995"/>
    </source>
</evidence>
<reference evidence="7" key="3">
    <citation type="submission" date="2018-08" db="UniProtKB">
        <authorList>
            <consortium name="EnsemblPlants"/>
        </authorList>
    </citation>
    <scope>IDENTIFICATION</scope>
    <source>
        <strain evidence="7">Yugu1</strain>
    </source>
</reference>
<gene>
    <name evidence="6" type="ORF">SETIT_9G032200v2</name>
</gene>
<reference evidence="6 8" key="1">
    <citation type="journal article" date="2012" name="Nat. Biotechnol.">
        <title>Reference genome sequence of the model plant Setaria.</title>
        <authorList>
            <person name="Bennetzen J.L."/>
            <person name="Schmutz J."/>
            <person name="Wang H."/>
            <person name="Percifield R."/>
            <person name="Hawkins J."/>
            <person name="Pontaroli A.C."/>
            <person name="Estep M."/>
            <person name="Feng L."/>
            <person name="Vaughn J.N."/>
            <person name="Grimwood J."/>
            <person name="Jenkins J."/>
            <person name="Barry K."/>
            <person name="Lindquist E."/>
            <person name="Hellsten U."/>
            <person name="Deshpande S."/>
            <person name="Wang X."/>
            <person name="Wu X."/>
            <person name="Mitros T."/>
            <person name="Triplett J."/>
            <person name="Yang X."/>
            <person name="Ye C.Y."/>
            <person name="Mauro-Herrera M."/>
            <person name="Wang L."/>
            <person name="Li P."/>
            <person name="Sharma M."/>
            <person name="Sharma R."/>
            <person name="Ronald P.C."/>
            <person name="Panaud O."/>
            <person name="Kellogg E.A."/>
            <person name="Brutnell T.P."/>
            <person name="Doust A.N."/>
            <person name="Tuskan G.A."/>
            <person name="Rokhsar D."/>
            <person name="Devos K.M."/>
        </authorList>
    </citation>
    <scope>NUCLEOTIDE SEQUENCE [LARGE SCALE GENOMIC DNA]</scope>
    <source>
        <strain evidence="8">cv. Yugu1</strain>
        <strain evidence="6">Yugu1</strain>
    </source>
</reference>
<name>K4AL18_SETIT</name>
<dbReference type="AlphaFoldDB" id="K4AL18"/>
<keyword evidence="8" id="KW-1185">Reference proteome</keyword>
<feature type="domain" description="Peptidase S8/S53" evidence="4">
    <location>
        <begin position="3"/>
        <end position="300"/>
    </location>
</feature>
<dbReference type="Gramene" id="KQK86418">
    <property type="protein sequence ID" value="KQK86418"/>
    <property type="gene ID" value="SETIT_039597mg"/>
</dbReference>
<dbReference type="Gene3D" id="2.60.40.2310">
    <property type="match status" value="1"/>
</dbReference>
<dbReference type="Pfam" id="PF00082">
    <property type="entry name" value="Peptidase_S8"/>
    <property type="match status" value="1"/>
</dbReference>
<proteinExistence type="inferred from homology"/>
<dbReference type="InterPro" id="IPR045051">
    <property type="entry name" value="SBT"/>
</dbReference>
<dbReference type="GO" id="GO:0004252">
    <property type="term" value="F:serine-type endopeptidase activity"/>
    <property type="evidence" value="ECO:0000318"/>
    <property type="project" value="GO_Central"/>
</dbReference>
<dbReference type="GO" id="GO:0005576">
    <property type="term" value="C:extracellular region"/>
    <property type="evidence" value="ECO:0000318"/>
    <property type="project" value="GO_Central"/>
</dbReference>
<dbReference type="PANTHER" id="PTHR10795">
    <property type="entry name" value="PROPROTEIN CONVERTASE SUBTILISIN/KEXIN"/>
    <property type="match status" value="1"/>
</dbReference>
<dbReference type="Gene3D" id="3.50.30.30">
    <property type="match status" value="1"/>
</dbReference>
<dbReference type="EnsemblPlants" id="KQK86418">
    <property type="protein sequence ID" value="KQK86418"/>
    <property type="gene ID" value="SETIT_039597mg"/>
</dbReference>
<dbReference type="eggNOG" id="ENOG502QPQR">
    <property type="taxonomic scope" value="Eukaryota"/>
</dbReference>
<dbReference type="EMBL" id="CM003536">
    <property type="protein sequence ID" value="RCV40187.1"/>
    <property type="molecule type" value="Genomic_DNA"/>
</dbReference>
<evidence type="ECO:0000259" key="4">
    <source>
        <dbReference type="Pfam" id="PF00082"/>
    </source>
</evidence>
<dbReference type="OrthoDB" id="640735at2759"/>
<dbReference type="Pfam" id="PF17766">
    <property type="entry name" value="fn3_6"/>
    <property type="match status" value="1"/>
</dbReference>
<accession>K4AL18</accession>
<dbReference type="InterPro" id="IPR041469">
    <property type="entry name" value="Subtilisin-like_FN3"/>
</dbReference>
<dbReference type="STRING" id="4555.K4AL18"/>
<protein>
    <recommendedName>
        <fullName evidence="9">Peptidase S8/S53 domain-containing protein</fullName>
    </recommendedName>
</protein>
<evidence type="ECO:0000313" key="6">
    <source>
        <dbReference type="EMBL" id="RCV40187.1"/>
    </source>
</evidence>